<dbReference type="AlphaFoldDB" id="M8BIC6"/>
<dbReference type="NCBIfam" id="TIGR01640">
    <property type="entry name" value="F_box_assoc_1"/>
    <property type="match status" value="1"/>
</dbReference>
<dbReference type="PANTHER" id="PTHR35546">
    <property type="entry name" value="F-BOX PROTEIN INTERACTION DOMAIN PROTEIN-RELATED"/>
    <property type="match status" value="1"/>
</dbReference>
<protein>
    <recommendedName>
        <fullName evidence="1">F-box associated beta-propeller type 1 domain-containing protein</fullName>
    </recommendedName>
</protein>
<evidence type="ECO:0000259" key="1">
    <source>
        <dbReference type="Pfam" id="PF07734"/>
    </source>
</evidence>
<dbReference type="ExpressionAtlas" id="M8BIC6">
    <property type="expression patterns" value="baseline"/>
</dbReference>
<dbReference type="InterPro" id="IPR055290">
    <property type="entry name" value="At3g26010-like"/>
</dbReference>
<evidence type="ECO:0000313" key="2">
    <source>
        <dbReference type="EnsemblPlants" id="EMT24745"/>
    </source>
</evidence>
<dbReference type="PANTHER" id="PTHR35546:SF105">
    <property type="entry name" value="OS05G0139200 PROTEIN"/>
    <property type="match status" value="1"/>
</dbReference>
<organism evidence="2">
    <name type="scientific">Aegilops tauschii</name>
    <name type="common">Tausch's goatgrass</name>
    <name type="synonym">Aegilops squarrosa</name>
    <dbReference type="NCBI Taxonomy" id="37682"/>
    <lineage>
        <taxon>Eukaryota</taxon>
        <taxon>Viridiplantae</taxon>
        <taxon>Streptophyta</taxon>
        <taxon>Embryophyta</taxon>
        <taxon>Tracheophyta</taxon>
        <taxon>Spermatophyta</taxon>
        <taxon>Magnoliopsida</taxon>
        <taxon>Liliopsida</taxon>
        <taxon>Poales</taxon>
        <taxon>Poaceae</taxon>
        <taxon>BOP clade</taxon>
        <taxon>Pooideae</taxon>
        <taxon>Triticodae</taxon>
        <taxon>Triticeae</taxon>
        <taxon>Triticinae</taxon>
        <taxon>Aegilops</taxon>
    </lineage>
</organism>
<sequence length="381" mass="42986">MILGPEIDRKRLTSRCRSLRSGGNDEHTATWILILHEIRSARPQTGPPAKQLARAIGKSIPSQPLAGFFYNNTSKNRFPESALHFANASGEGRPLIHPFFAFLPSRRRLRLWDCCNGLLLCRLYDTGGKFRYVVCNPATEQWVVLPDPDPGQEGKVGTARLGFDPAVSSHFHVFVLMVDADRHITGADVYSSESGGWIHKDKGWDNNVSLADPLSPTVFLNGYLHFRTICDQWRVAAVDTKGESWSSFDTPCGIFSDYSNLGLIQQSQGRLYYVSLNNEYWDGAYIQLEVYALKGYTNKKWTLKHRAQGLDEFGGVTQDYFEWTAIDPECNSIFLIDGSDKTLKRYDMDCQDVTELATLGEGHTPYLPYVPFYSELESLCK</sequence>
<dbReference type="InterPro" id="IPR006527">
    <property type="entry name" value="F-box-assoc_dom_typ1"/>
</dbReference>
<reference evidence="2" key="1">
    <citation type="submission" date="2015-06" db="UniProtKB">
        <authorList>
            <consortium name="EnsemblPlants"/>
        </authorList>
    </citation>
    <scope>IDENTIFICATION</scope>
</reference>
<accession>M8BIC6</accession>
<name>M8BIC6_AEGTA</name>
<dbReference type="Pfam" id="PF07734">
    <property type="entry name" value="FBA_1"/>
    <property type="match status" value="1"/>
</dbReference>
<feature type="domain" description="F-box associated beta-propeller type 1" evidence="1">
    <location>
        <begin position="115"/>
        <end position="255"/>
    </location>
</feature>
<proteinExistence type="predicted"/>
<dbReference type="InterPro" id="IPR017451">
    <property type="entry name" value="F-box-assoc_interact_dom"/>
</dbReference>
<dbReference type="EnsemblPlants" id="EMT24745">
    <property type="protein sequence ID" value="EMT24745"/>
    <property type="gene ID" value="F775_14746"/>
</dbReference>